<feature type="domain" description="Ig-like" evidence="5">
    <location>
        <begin position="8"/>
        <end position="92"/>
    </location>
</feature>
<feature type="domain" description="Ig-like" evidence="5">
    <location>
        <begin position="276"/>
        <end position="360"/>
    </location>
</feature>
<feature type="domain" description="Ig-like" evidence="5">
    <location>
        <begin position="1794"/>
        <end position="1863"/>
    </location>
</feature>
<feature type="domain" description="Ig-like" evidence="5">
    <location>
        <begin position="1172"/>
        <end position="1256"/>
    </location>
</feature>
<dbReference type="CDD" id="cd00096">
    <property type="entry name" value="Ig"/>
    <property type="match status" value="9"/>
</dbReference>
<feature type="domain" description="Ig-like" evidence="5">
    <location>
        <begin position="994"/>
        <end position="1078"/>
    </location>
</feature>
<dbReference type="InterPro" id="IPR003598">
    <property type="entry name" value="Ig_sub2"/>
</dbReference>
<sequence>SFSFSELPIEFSKELGELSVEEGHEAELTCETSRGDTPVVWLKGKKTLKAGAKYRMVREGRKASLVISSVELGDSDQYTCDSGNFQTSAKLTVTELPIEFSKELGELSVEEGHEAELTCETSRGDTPVVWLKGKKTLKAGAKYPVGILTISFSLTVYNLQTGDAGKYECEIGDVLKTSAVLTVREAPGLIREALHDQEVEEFRTATLHCRFSKLAERVTWKKDSSALHPSNKYEMTQEGGMATLLIHNVQLEDAGSYTCETEKVMCSKKNPPTEAPVLISEALENQEVEEFETATLSCRFSKPPLRVTWKKGSTVLHPSADHVMKQEHDVATLIIHKVQLDDTGEYTCETGNDRTSAMLLVQEAPVLISEALRDQEVKESGTATLRCRFSKPAARVTWRKDSSVLHPSDKYEMKLEGDLATLVIHNVQLEDSGSYECKTENDQTSAMMTVQEKPLVFTKGLQDLTEEELGDAVFVCEVSKEGAPVTWLKNGGVLYPGAKCEMSQDGRAARLVLHHLGLHDAGHYSCDTGHDVTTATLNVTAVPVKFVKRLEDVDCVEDGEAEFVCEVSQPSAPVTWHRGDKQLSPSQKYVMHRDGAVASLVVTKLQPEDAGPYTCDAGDDATSAKLHVQEAPVLISEALQDKEVEESGTATLRCRFSKPAARVTWRKDSSVLHPSDKYEMKLEGNLATLVIHNVQLQDAGSYECETANDRTCASLIVKAVPVKFVKRLEDVDCVEDGEAEFVCEVSQPSAPVTWHRGDKQLSPSQKYVIHRDGAVASLIVTKLQPEDAGPYTCDAGDEATSANLCVQEKPVVFTKGLQDLTEEELGDAVFVCEVSKEGAPVTWLKSEWLLDQSRLYHNEFNEISVDGGKTHVLTLNNLTLQDGGCVTFKAGKQTSSATLSIKAVPVKFVKRLEDVDCVEDGEAEFVCEVSQHSALVTWHRGDKQLSPSQKYVMHRDGAVASLIVTKLQTEDAGPYTCDAGDEATSANLCVQETPVMITEALHDQEVEENGTATIRCRFSKPVARVTWRKDSSVLHPSDKYEMKLEGNLAMLVIHNVQPEDAGSFDCETENDQTSGILAIKEKPVMFTKGLQDLTEEELGDAVFVCEVSKEGAPVTWLKSGGVLYPGAKCEMSQDGRAARLVLHHLGLHDAGQYSCDTGHDITTATLNVTAVPVKFVKRLEDVDCVEDGEAEFVCEVSQPSAPVTWHRGDKQLSPSQKYVMHRDGAVASLVVTKLQPEDAGAYTCDAGDDATSAKLRVQEAPVLISKALQDQEVEECGTATLRCHFSKPAARVTWRKDSSVLHPSAKYEIKLEGNLATLVIHNVQLEDAGSYECETENDRTSSTLRVQETPVLILEALQNQEAEESGIATLRCRFSKPAASVTWRKDSSVLHPSDKYEMKLQGNVATLVIHNVQSEDAGSYECETENDRTSAMLAIKEKPLVFTKGLQDLTEEELGDAVFVCEVSKEGAPVTWLKNGGVLYPGAKCEMSQDGRAARLVLHHLDLHDAGQYSCDTGDDVTTAKLNVTERDMFVKTLEDVHCMENGEAQFVCEVSQPSASVTWRKGDQHLSPSQKYVMHRDGATVILVITKLRPEDAGVYICDAGNEATSAKLHIQEAPVLISEALQDQEVEESGTATLRCRFSKPAARVTWRKDSSVLHPSDKYEMKLEGNVATLIIHNVQPDDAGSYECETDDGRTFAVLTLTEKPVVFTKGLQDLTEEELGDAVFVCEVSKEGAPVTWLKNGGVLYPGAKCEMSQDGRAARLVLHHLGLHDAGQYSCDTGHDVTTATLNVTGRPVHITQPLQDTEAYASGEVTFLCELSGPSEVTWRKAGRVMKASDRVHMWQEANTARLTIVGVTLEDRGEY</sequence>
<dbReference type="InterPro" id="IPR052385">
    <property type="entry name" value="Obscurin/Obscurin-like_Reg"/>
</dbReference>
<dbReference type="FunFam" id="2.60.40.10:FF:001652">
    <property type="entry name" value="Uncharacterized protein"/>
    <property type="match status" value="8"/>
</dbReference>
<feature type="domain" description="Ig-like" evidence="5">
    <location>
        <begin position="905"/>
        <end position="989"/>
    </location>
</feature>
<feature type="domain" description="Ig-like" evidence="5">
    <location>
        <begin position="1350"/>
        <end position="1434"/>
    </location>
</feature>
<keyword evidence="2" id="KW-0963">Cytoplasm</keyword>
<evidence type="ECO:0000256" key="2">
    <source>
        <dbReference type="ARBA" id="ARBA00022490"/>
    </source>
</evidence>
<feature type="domain" description="Ig-like" evidence="5">
    <location>
        <begin position="632"/>
        <end position="716"/>
    </location>
</feature>
<dbReference type="InterPro" id="IPR013106">
    <property type="entry name" value="Ig_V-set"/>
</dbReference>
<protein>
    <recommendedName>
        <fullName evidence="5">Ig-like domain-containing protein</fullName>
    </recommendedName>
</protein>
<dbReference type="HOGENOM" id="CLU_000630_0_0_1"/>
<dbReference type="SMART" id="SM00408">
    <property type="entry name" value="IGc2"/>
    <property type="match status" value="20"/>
</dbReference>
<dbReference type="FunFam" id="2.60.40.10:FF:000214">
    <property type="entry name" value="titin isoform X1"/>
    <property type="match status" value="4"/>
</dbReference>
<dbReference type="GeneTree" id="ENSGT00940000154756"/>
<organism evidence="6">
    <name type="scientific">Petromyzon marinus</name>
    <name type="common">Sea lamprey</name>
    <dbReference type="NCBI Taxonomy" id="7757"/>
    <lineage>
        <taxon>Eukaryota</taxon>
        <taxon>Metazoa</taxon>
        <taxon>Chordata</taxon>
        <taxon>Craniata</taxon>
        <taxon>Vertebrata</taxon>
        <taxon>Cyclostomata</taxon>
        <taxon>Hyperoartia</taxon>
        <taxon>Petromyzontiformes</taxon>
        <taxon>Petromyzontidae</taxon>
        <taxon>Petromyzon</taxon>
    </lineage>
</organism>
<feature type="domain" description="Ig-like" evidence="5">
    <location>
        <begin position="1083"/>
        <end position="1169"/>
    </location>
</feature>
<dbReference type="SUPFAM" id="SSF48726">
    <property type="entry name" value="Immunoglobulin"/>
    <property type="match status" value="21"/>
</dbReference>
<feature type="domain" description="Ig-like" evidence="5">
    <location>
        <begin position="1616"/>
        <end position="1700"/>
    </location>
</feature>
<feature type="domain" description="Ig-like" evidence="5">
    <location>
        <begin position="1543"/>
        <end position="1611"/>
    </location>
</feature>
<evidence type="ECO:0000259" key="5">
    <source>
        <dbReference type="PROSITE" id="PS50835"/>
    </source>
</evidence>
<dbReference type="FunFam" id="2.60.40.10:FF:000228">
    <property type="entry name" value="obscurin isoform X4"/>
    <property type="match status" value="5"/>
</dbReference>
<evidence type="ECO:0000256" key="3">
    <source>
        <dbReference type="ARBA" id="ARBA00022553"/>
    </source>
</evidence>
<feature type="domain" description="Ig-like" evidence="5">
    <location>
        <begin position="543"/>
        <end position="627"/>
    </location>
</feature>
<feature type="domain" description="Ig-like" evidence="5">
    <location>
        <begin position="1705"/>
        <end position="1791"/>
    </location>
</feature>
<proteinExistence type="predicted"/>
<feature type="domain" description="Ig-like" evidence="5">
    <location>
        <begin position="187"/>
        <end position="262"/>
    </location>
</feature>
<dbReference type="InterPro" id="IPR013098">
    <property type="entry name" value="Ig_I-set"/>
</dbReference>
<evidence type="ECO:0000256" key="4">
    <source>
        <dbReference type="ARBA" id="ARBA00023157"/>
    </source>
</evidence>
<dbReference type="InterPro" id="IPR007110">
    <property type="entry name" value="Ig-like_dom"/>
</dbReference>
<dbReference type="PANTHER" id="PTHR35971:SF5">
    <property type="entry name" value="OBSCURIN LIKE CYTOSKELETAL ADAPTOR 1"/>
    <property type="match status" value="1"/>
</dbReference>
<accession>S4RQV5</accession>
<feature type="domain" description="Ig-like" evidence="5">
    <location>
        <begin position="1261"/>
        <end position="1345"/>
    </location>
</feature>
<feature type="domain" description="Ig-like" evidence="5">
    <location>
        <begin position="721"/>
        <end position="805"/>
    </location>
</feature>
<reference evidence="6" key="1">
    <citation type="submission" date="2025-08" db="UniProtKB">
        <authorList>
            <consortium name="Ensembl"/>
        </authorList>
    </citation>
    <scope>IDENTIFICATION</scope>
</reference>
<feature type="domain" description="Ig-like" evidence="5">
    <location>
        <begin position="1439"/>
        <end position="1525"/>
    </location>
</feature>
<dbReference type="PROSITE" id="PS50835">
    <property type="entry name" value="IG_LIKE"/>
    <property type="match status" value="20"/>
</dbReference>
<dbReference type="PANTHER" id="PTHR35971">
    <property type="entry name" value="SI:DKEY-31G6.6"/>
    <property type="match status" value="1"/>
</dbReference>
<dbReference type="Ensembl" id="ENSPMAT00000007625.1">
    <property type="protein sequence ID" value="ENSPMAP00000007591.1"/>
    <property type="gene ID" value="ENSPMAG00000006885.1"/>
</dbReference>
<comment type="subcellular location">
    <subcellularLocation>
        <location evidence="1">Cytoplasm</location>
    </subcellularLocation>
</comment>
<dbReference type="Pfam" id="PF07679">
    <property type="entry name" value="I-set"/>
    <property type="match status" value="20"/>
</dbReference>
<feature type="domain" description="Ig-like" evidence="5">
    <location>
        <begin position="97"/>
        <end position="182"/>
    </location>
</feature>
<reference evidence="6" key="2">
    <citation type="submission" date="2025-09" db="UniProtKB">
        <authorList>
            <consortium name="Ensembl"/>
        </authorList>
    </citation>
    <scope>IDENTIFICATION</scope>
</reference>
<keyword evidence="3" id="KW-0597">Phosphoprotein</keyword>
<dbReference type="SMART" id="SM00406">
    <property type="entry name" value="IGv"/>
    <property type="match status" value="10"/>
</dbReference>
<evidence type="ECO:0000256" key="1">
    <source>
        <dbReference type="ARBA" id="ARBA00004496"/>
    </source>
</evidence>
<dbReference type="InterPro" id="IPR036179">
    <property type="entry name" value="Ig-like_dom_sf"/>
</dbReference>
<keyword evidence="4" id="KW-1015">Disulfide bond</keyword>
<dbReference type="GO" id="GO:0005737">
    <property type="term" value="C:cytoplasm"/>
    <property type="evidence" value="ECO:0007669"/>
    <property type="project" value="UniProtKB-SubCell"/>
</dbReference>
<dbReference type="Gene3D" id="2.60.40.10">
    <property type="entry name" value="Immunoglobulins"/>
    <property type="match status" value="21"/>
</dbReference>
<name>S4RQV5_PETMA</name>
<dbReference type="InterPro" id="IPR003599">
    <property type="entry name" value="Ig_sub"/>
</dbReference>
<evidence type="ECO:0000313" key="6">
    <source>
        <dbReference type="Ensembl" id="ENSPMAP00000007591.1"/>
    </source>
</evidence>
<dbReference type="InterPro" id="IPR013783">
    <property type="entry name" value="Ig-like_fold"/>
</dbReference>
<feature type="domain" description="Ig-like" evidence="5">
    <location>
        <begin position="365"/>
        <end position="449"/>
    </location>
</feature>
<feature type="domain" description="Ig-like" evidence="5">
    <location>
        <begin position="454"/>
        <end position="540"/>
    </location>
</feature>
<dbReference type="SMART" id="SM00409">
    <property type="entry name" value="IG"/>
    <property type="match status" value="20"/>
</dbReference>